<reference evidence="2" key="2">
    <citation type="submission" date="2015-01" db="EMBL/GenBank/DDBJ databases">
        <title>Evolutionary Origins and Diversification of the Mycorrhizal Mutualists.</title>
        <authorList>
            <consortium name="DOE Joint Genome Institute"/>
            <consortium name="Mycorrhizal Genomics Consortium"/>
            <person name="Kohler A."/>
            <person name="Kuo A."/>
            <person name="Nagy L.G."/>
            <person name="Floudas D."/>
            <person name="Copeland A."/>
            <person name="Barry K.W."/>
            <person name="Cichocki N."/>
            <person name="Veneault-Fourrey C."/>
            <person name="LaButti K."/>
            <person name="Lindquist E.A."/>
            <person name="Lipzen A."/>
            <person name="Lundell T."/>
            <person name="Morin E."/>
            <person name="Murat C."/>
            <person name="Riley R."/>
            <person name="Ohm R."/>
            <person name="Sun H."/>
            <person name="Tunlid A."/>
            <person name="Henrissat B."/>
            <person name="Grigoriev I.V."/>
            <person name="Hibbett D.S."/>
            <person name="Martin F."/>
        </authorList>
    </citation>
    <scope>NUCLEOTIDE SEQUENCE [LARGE SCALE GENOMIC DNA]</scope>
    <source>
        <strain evidence="2">h7</strain>
    </source>
</reference>
<accession>A0A0C3BX97</accession>
<evidence type="ECO:0000313" key="2">
    <source>
        <dbReference type="Proteomes" id="UP000053424"/>
    </source>
</evidence>
<organism evidence="1 2">
    <name type="scientific">Hebeloma cylindrosporum</name>
    <dbReference type="NCBI Taxonomy" id="76867"/>
    <lineage>
        <taxon>Eukaryota</taxon>
        <taxon>Fungi</taxon>
        <taxon>Dikarya</taxon>
        <taxon>Basidiomycota</taxon>
        <taxon>Agaricomycotina</taxon>
        <taxon>Agaricomycetes</taxon>
        <taxon>Agaricomycetidae</taxon>
        <taxon>Agaricales</taxon>
        <taxon>Agaricineae</taxon>
        <taxon>Hymenogastraceae</taxon>
        <taxon>Hebeloma</taxon>
    </lineage>
</organism>
<dbReference type="AlphaFoldDB" id="A0A0C3BX97"/>
<reference evidence="1 2" key="1">
    <citation type="submission" date="2014-04" db="EMBL/GenBank/DDBJ databases">
        <authorList>
            <consortium name="DOE Joint Genome Institute"/>
            <person name="Kuo A."/>
            <person name="Gay G."/>
            <person name="Dore J."/>
            <person name="Kohler A."/>
            <person name="Nagy L.G."/>
            <person name="Floudas D."/>
            <person name="Copeland A."/>
            <person name="Barry K.W."/>
            <person name="Cichocki N."/>
            <person name="Veneault-Fourrey C."/>
            <person name="LaButti K."/>
            <person name="Lindquist E.A."/>
            <person name="Lipzen A."/>
            <person name="Lundell T."/>
            <person name="Morin E."/>
            <person name="Murat C."/>
            <person name="Sun H."/>
            <person name="Tunlid A."/>
            <person name="Henrissat B."/>
            <person name="Grigoriev I.V."/>
            <person name="Hibbett D.S."/>
            <person name="Martin F."/>
            <person name="Nordberg H.P."/>
            <person name="Cantor M.N."/>
            <person name="Hua S.X."/>
        </authorList>
    </citation>
    <scope>NUCLEOTIDE SEQUENCE [LARGE SCALE GENOMIC DNA]</scope>
    <source>
        <strain evidence="2">h7</strain>
    </source>
</reference>
<gene>
    <name evidence="1" type="ORF">M413DRAFT_449003</name>
</gene>
<protein>
    <submittedName>
        <fullName evidence="1">Uncharacterized protein</fullName>
    </submittedName>
</protein>
<evidence type="ECO:0000313" key="1">
    <source>
        <dbReference type="EMBL" id="KIM36659.1"/>
    </source>
</evidence>
<dbReference type="Proteomes" id="UP000053424">
    <property type="component" value="Unassembled WGS sequence"/>
</dbReference>
<dbReference type="EMBL" id="KN831803">
    <property type="protein sequence ID" value="KIM36659.1"/>
    <property type="molecule type" value="Genomic_DNA"/>
</dbReference>
<dbReference type="OrthoDB" id="3222453at2759"/>
<sequence length="443" mass="49572">MTFNAAELQGSDPALMETRNQEIQPPNAVLGPPIVIEYGPPRLHYQLDQRELGNKGEHLFDPPMQPVWNTMYYALALKGRGSPVHHPDPALQHPIHYRRAGYSIGDVILLGDRGNFDYHFNVCVPAESPLNAPRLPEGFSPLSPQLDPTNVQEYSSFRGHTVLEGKSVRKFQHKGYSPGAMFETVAEEKATLRLPNGATSQDVIDVSCFRKYIAANAITWYKFVNEEGGRCAINGDLRLVVGWDHCTSWWRVTKSLMTIQVPETETATGEPFVRYGIGTGDTIGPGPTSLKLTRGDDPSQEGAIYENQCVFVRTLNISVSDDIWFKLAEDFRPFIDFDPRPLPAGKAFTWNPRTMQGHPANGINALLLKLKPHAKFAITHDNDWISVLKEEDPCLPTAEEFLSRILEVYDVCEEEGNLTSTNSPNVSDAHLVEMSFIWNTNPR</sequence>
<dbReference type="HOGENOM" id="CLU_021108_6_1_1"/>
<name>A0A0C3BX97_HEBCY</name>
<keyword evidence="2" id="KW-1185">Reference proteome</keyword>
<proteinExistence type="predicted"/>